<name>A0ABV7WSU9_9GAMM</name>
<evidence type="ECO:0000259" key="5">
    <source>
        <dbReference type="PROSITE" id="PS50887"/>
    </source>
</evidence>
<organism evidence="6 7">
    <name type="scientific">Reinekea marina</name>
    <dbReference type="NCBI Taxonomy" id="1310421"/>
    <lineage>
        <taxon>Bacteria</taxon>
        <taxon>Pseudomonadati</taxon>
        <taxon>Pseudomonadota</taxon>
        <taxon>Gammaproteobacteria</taxon>
        <taxon>Oceanospirillales</taxon>
        <taxon>Saccharospirillaceae</taxon>
        <taxon>Reinekea</taxon>
    </lineage>
</organism>
<dbReference type="PANTHER" id="PTHR45138">
    <property type="entry name" value="REGULATORY COMPONENTS OF SENSORY TRANSDUCTION SYSTEM"/>
    <property type="match status" value="1"/>
</dbReference>
<feature type="domain" description="GGDEF" evidence="5">
    <location>
        <begin position="402"/>
        <end position="533"/>
    </location>
</feature>
<comment type="catalytic activity">
    <reaction evidence="2">
        <text>2 GTP = 3',3'-c-di-GMP + 2 diphosphate</text>
        <dbReference type="Rhea" id="RHEA:24898"/>
        <dbReference type="ChEBI" id="CHEBI:33019"/>
        <dbReference type="ChEBI" id="CHEBI:37565"/>
        <dbReference type="ChEBI" id="CHEBI:58805"/>
        <dbReference type="EC" id="2.7.7.65"/>
    </reaction>
</comment>
<dbReference type="NCBIfam" id="TIGR00254">
    <property type="entry name" value="GGDEF"/>
    <property type="match status" value="1"/>
</dbReference>
<dbReference type="SUPFAM" id="SSF55073">
    <property type="entry name" value="Nucleotide cyclase"/>
    <property type="match status" value="1"/>
</dbReference>
<dbReference type="Proteomes" id="UP001595710">
    <property type="component" value="Unassembled WGS sequence"/>
</dbReference>
<dbReference type="InterPro" id="IPR029787">
    <property type="entry name" value="Nucleotide_cyclase"/>
</dbReference>
<evidence type="ECO:0000313" key="6">
    <source>
        <dbReference type="EMBL" id="MFC3702297.1"/>
    </source>
</evidence>
<dbReference type="EC" id="2.7.7.65" evidence="1"/>
<dbReference type="CDD" id="cd01949">
    <property type="entry name" value="GGDEF"/>
    <property type="match status" value="1"/>
</dbReference>
<comment type="caution">
    <text evidence="6">The sequence shown here is derived from an EMBL/GenBank/DDBJ whole genome shotgun (WGS) entry which is preliminary data.</text>
</comment>
<sequence length="533" mass="59798">MSSKSEQLANLKKHFGRRVHEQARSIVNSWSILEEVHWSEGWFNEFIGLAKKLQKLSSRYDFADLTQSSSVLISLLEQCSPAQAPKTDALERLNDQVSAIAQACSRANDNVPVEEMSAGRKPVYLCFSDPLQGNVLKEQLSFFGIPVSCYQDASELERSISYRIPAAIVVDTQFEGQGIAVVTAIQKELRQAIPVLFYAKEEPTIEDRLQVVRAHGVAFYTGQLDFGILVESLMGIYAMRNEAHFKVLVVDDSKSQALYAEKTLNQAGIFTRAVIKPLEVLKAIEEFSPDAILMDMYMPGCTGPEIAQVIRQQTKYDAIPILYLSAESDVDKQLDAVGLGGDDFLTKPVPKEVLISTVRNRCRRHRGLRDQMVRDGLTGLFDHNHILETLKQEVGLANANAQPLCFVMIDIDRFKQVNDQYGHSMGDRVIRALALYMRQRFRITDTIGRYGGEEFALVLPNTSADNARNLLEEVRHGFEQLVHQDGQHQIRVTFSCGIAQLQDKEEAALLSQRADLAMYKAKDAGRNRVEVAD</sequence>
<dbReference type="SUPFAM" id="SSF52172">
    <property type="entry name" value="CheY-like"/>
    <property type="match status" value="1"/>
</dbReference>
<dbReference type="InterPro" id="IPR001789">
    <property type="entry name" value="Sig_transdc_resp-reg_receiver"/>
</dbReference>
<dbReference type="InterPro" id="IPR011006">
    <property type="entry name" value="CheY-like_superfamily"/>
</dbReference>
<dbReference type="Pfam" id="PF00072">
    <property type="entry name" value="Response_reg"/>
    <property type="match status" value="1"/>
</dbReference>
<dbReference type="InterPro" id="IPR043128">
    <property type="entry name" value="Rev_trsase/Diguanyl_cyclase"/>
</dbReference>
<keyword evidence="3" id="KW-0597">Phosphoprotein</keyword>
<keyword evidence="7" id="KW-1185">Reference proteome</keyword>
<dbReference type="InterPro" id="IPR000160">
    <property type="entry name" value="GGDEF_dom"/>
</dbReference>
<dbReference type="InterPro" id="IPR050469">
    <property type="entry name" value="Diguanylate_Cyclase"/>
</dbReference>
<evidence type="ECO:0000313" key="7">
    <source>
        <dbReference type="Proteomes" id="UP001595710"/>
    </source>
</evidence>
<evidence type="ECO:0000256" key="3">
    <source>
        <dbReference type="PROSITE-ProRule" id="PRU00169"/>
    </source>
</evidence>
<dbReference type="Pfam" id="PF00990">
    <property type="entry name" value="GGDEF"/>
    <property type="match status" value="1"/>
</dbReference>
<dbReference type="CDD" id="cd00156">
    <property type="entry name" value="REC"/>
    <property type="match status" value="1"/>
</dbReference>
<dbReference type="Gene3D" id="3.30.70.270">
    <property type="match status" value="1"/>
</dbReference>
<dbReference type="Gene3D" id="3.40.50.2300">
    <property type="match status" value="1"/>
</dbReference>
<accession>A0ABV7WSU9</accession>
<evidence type="ECO:0000259" key="4">
    <source>
        <dbReference type="PROSITE" id="PS50110"/>
    </source>
</evidence>
<protein>
    <recommendedName>
        <fullName evidence="1">diguanylate cyclase</fullName>
        <ecNumber evidence="1">2.7.7.65</ecNumber>
    </recommendedName>
</protein>
<keyword evidence="6" id="KW-0808">Transferase</keyword>
<dbReference type="RefSeq" id="WP_290281387.1">
    <property type="nucleotide sequence ID" value="NZ_JAUFQI010000001.1"/>
</dbReference>
<dbReference type="PROSITE" id="PS50887">
    <property type="entry name" value="GGDEF"/>
    <property type="match status" value="1"/>
</dbReference>
<proteinExistence type="predicted"/>
<keyword evidence="6" id="KW-0548">Nucleotidyltransferase</keyword>
<feature type="domain" description="Response regulatory" evidence="4">
    <location>
        <begin position="246"/>
        <end position="362"/>
    </location>
</feature>
<dbReference type="SMART" id="SM00448">
    <property type="entry name" value="REC"/>
    <property type="match status" value="1"/>
</dbReference>
<dbReference type="PROSITE" id="PS50110">
    <property type="entry name" value="RESPONSE_REGULATORY"/>
    <property type="match status" value="1"/>
</dbReference>
<dbReference type="SMART" id="SM00267">
    <property type="entry name" value="GGDEF"/>
    <property type="match status" value="1"/>
</dbReference>
<feature type="modified residue" description="4-aspartylphosphate" evidence="3">
    <location>
        <position position="295"/>
    </location>
</feature>
<evidence type="ECO:0000256" key="1">
    <source>
        <dbReference type="ARBA" id="ARBA00012528"/>
    </source>
</evidence>
<reference evidence="7" key="1">
    <citation type="journal article" date="2019" name="Int. J. Syst. Evol. Microbiol.">
        <title>The Global Catalogue of Microorganisms (GCM) 10K type strain sequencing project: providing services to taxonomists for standard genome sequencing and annotation.</title>
        <authorList>
            <consortium name="The Broad Institute Genomics Platform"/>
            <consortium name="The Broad Institute Genome Sequencing Center for Infectious Disease"/>
            <person name="Wu L."/>
            <person name="Ma J."/>
        </authorList>
    </citation>
    <scope>NUCLEOTIDE SEQUENCE [LARGE SCALE GENOMIC DNA]</scope>
    <source>
        <strain evidence="7">CECT 8288</strain>
    </source>
</reference>
<gene>
    <name evidence="6" type="ORF">ACFOND_11660</name>
</gene>
<dbReference type="GO" id="GO:0052621">
    <property type="term" value="F:diguanylate cyclase activity"/>
    <property type="evidence" value="ECO:0007669"/>
    <property type="project" value="UniProtKB-EC"/>
</dbReference>
<dbReference type="EMBL" id="JBHRYN010000012">
    <property type="protein sequence ID" value="MFC3702297.1"/>
    <property type="molecule type" value="Genomic_DNA"/>
</dbReference>
<evidence type="ECO:0000256" key="2">
    <source>
        <dbReference type="ARBA" id="ARBA00034247"/>
    </source>
</evidence>
<dbReference type="PANTHER" id="PTHR45138:SF9">
    <property type="entry name" value="DIGUANYLATE CYCLASE DGCM-RELATED"/>
    <property type="match status" value="1"/>
</dbReference>